<reference evidence="2" key="1">
    <citation type="submission" date="2021-06" db="EMBL/GenBank/DDBJ databases">
        <authorList>
            <person name="Kallberg Y."/>
            <person name="Tangrot J."/>
            <person name="Rosling A."/>
        </authorList>
    </citation>
    <scope>NUCLEOTIDE SEQUENCE</scope>
    <source>
        <strain evidence="2">MA453B</strain>
    </source>
</reference>
<comment type="caution">
    <text evidence="2">The sequence shown here is derived from an EMBL/GenBank/DDBJ whole genome shotgun (WGS) entry which is preliminary data.</text>
</comment>
<dbReference type="EMBL" id="CAJVPY010034968">
    <property type="protein sequence ID" value="CAG8800556.1"/>
    <property type="molecule type" value="Genomic_DNA"/>
</dbReference>
<evidence type="ECO:0000313" key="2">
    <source>
        <dbReference type="EMBL" id="CAG8800556.1"/>
    </source>
</evidence>
<accession>A0A9N9JYW8</accession>
<feature type="non-terminal residue" evidence="2">
    <location>
        <position position="252"/>
    </location>
</feature>
<dbReference type="Gene3D" id="1.10.20.10">
    <property type="entry name" value="Histone, subunit A"/>
    <property type="match status" value="1"/>
</dbReference>
<feature type="region of interest" description="Disordered" evidence="1">
    <location>
        <begin position="1"/>
        <end position="47"/>
    </location>
</feature>
<dbReference type="AlphaFoldDB" id="A0A9N9JYW8"/>
<gene>
    <name evidence="2" type="ORF">DERYTH_LOCUS23284</name>
</gene>
<feature type="non-terminal residue" evidence="2">
    <location>
        <position position="1"/>
    </location>
</feature>
<evidence type="ECO:0000256" key="1">
    <source>
        <dbReference type="SAM" id="MobiDB-lite"/>
    </source>
</evidence>
<feature type="compositionally biased region" description="Polar residues" evidence="1">
    <location>
        <begin position="150"/>
        <end position="161"/>
    </location>
</feature>
<dbReference type="GO" id="GO:0046982">
    <property type="term" value="F:protein heterodimerization activity"/>
    <property type="evidence" value="ECO:0007669"/>
    <property type="project" value="InterPro"/>
</dbReference>
<dbReference type="InterPro" id="IPR009072">
    <property type="entry name" value="Histone-fold"/>
</dbReference>
<organism evidence="2 3">
    <name type="scientific">Dentiscutata erythropus</name>
    <dbReference type="NCBI Taxonomy" id="1348616"/>
    <lineage>
        <taxon>Eukaryota</taxon>
        <taxon>Fungi</taxon>
        <taxon>Fungi incertae sedis</taxon>
        <taxon>Mucoromycota</taxon>
        <taxon>Glomeromycotina</taxon>
        <taxon>Glomeromycetes</taxon>
        <taxon>Diversisporales</taxon>
        <taxon>Gigasporaceae</taxon>
        <taxon>Dentiscutata</taxon>
    </lineage>
</organism>
<sequence>SVQSIQTPVSIGIRPTSVTVRGGAKKRMSGGGKKAGTGTRPKPITTEKNDDTMLAQSLSKIANDYSKQVQQFGQNTPEGQAAYKKYVDTMQALEQHKRNNQLEYNNIQTIQQLRNELYRVTNLLQQDNLVPTMKADLVNRANILNQLSSKFNSTNSNTGTIQQQPPPQHMSPQSPYNSPRGYLGPSSHMQDVRTTLMPHLIQNVNTNLPETPVSLSLPESDDGDKQLLSKRKIQQLVDQIDPKERLEPEVEE</sequence>
<dbReference type="Proteomes" id="UP000789405">
    <property type="component" value="Unassembled WGS sequence"/>
</dbReference>
<name>A0A9N9JYW8_9GLOM</name>
<protein>
    <submittedName>
        <fullName evidence="2">25670_t:CDS:1</fullName>
    </submittedName>
</protein>
<evidence type="ECO:0000313" key="3">
    <source>
        <dbReference type="Proteomes" id="UP000789405"/>
    </source>
</evidence>
<proteinExistence type="predicted"/>
<dbReference type="OrthoDB" id="2193432at2759"/>
<feature type="region of interest" description="Disordered" evidence="1">
    <location>
        <begin position="150"/>
        <end position="189"/>
    </location>
</feature>
<keyword evidence="3" id="KW-1185">Reference proteome</keyword>